<dbReference type="InterPro" id="IPR016032">
    <property type="entry name" value="Sig_transdc_resp-reg_C-effctor"/>
</dbReference>
<dbReference type="Pfam" id="PF03704">
    <property type="entry name" value="BTAD"/>
    <property type="match status" value="1"/>
</dbReference>
<dbReference type="GO" id="GO:0043531">
    <property type="term" value="F:ADP binding"/>
    <property type="evidence" value="ECO:0007669"/>
    <property type="project" value="InterPro"/>
</dbReference>
<dbReference type="InterPro" id="IPR001867">
    <property type="entry name" value="OmpR/PhoB-type_DNA-bd"/>
</dbReference>
<dbReference type="Proteomes" id="UP000007962">
    <property type="component" value="Chromosome"/>
</dbReference>
<dbReference type="Pfam" id="PF13191">
    <property type="entry name" value="AAA_16"/>
    <property type="match status" value="1"/>
</dbReference>
<keyword evidence="8" id="KW-1185">Reference proteome</keyword>
<evidence type="ECO:0000256" key="5">
    <source>
        <dbReference type="PROSITE-ProRule" id="PRU01091"/>
    </source>
</evidence>
<feature type="DNA-binding region" description="OmpR/PhoB-type" evidence="5">
    <location>
        <begin position="1"/>
        <end position="82"/>
    </location>
</feature>
<comment type="similarity">
    <text evidence="1">Belongs to the AfsR/DnrI/RedD regulatory family.</text>
</comment>
<evidence type="ECO:0000256" key="2">
    <source>
        <dbReference type="ARBA" id="ARBA00023015"/>
    </source>
</evidence>
<proteinExistence type="inferred from homology"/>
<dbReference type="Gene3D" id="1.25.40.10">
    <property type="entry name" value="Tetratricopeptide repeat domain"/>
    <property type="match status" value="2"/>
</dbReference>
<dbReference type="Pfam" id="PF00486">
    <property type="entry name" value="Trans_reg_C"/>
    <property type="match status" value="1"/>
</dbReference>
<dbReference type="STRING" id="471853.Bcav_3099"/>
<evidence type="ECO:0000256" key="4">
    <source>
        <dbReference type="ARBA" id="ARBA00023163"/>
    </source>
</evidence>
<keyword evidence="2" id="KW-0805">Transcription regulation</keyword>
<keyword evidence="4" id="KW-0804">Transcription</keyword>
<dbReference type="InterPro" id="IPR005158">
    <property type="entry name" value="BTAD"/>
</dbReference>
<dbReference type="InterPro" id="IPR003593">
    <property type="entry name" value="AAA+_ATPase"/>
</dbReference>
<dbReference type="Gene3D" id="1.10.10.10">
    <property type="entry name" value="Winged helix-like DNA-binding domain superfamily/Winged helix DNA-binding domain"/>
    <property type="match status" value="1"/>
</dbReference>
<dbReference type="GO" id="GO:0006355">
    <property type="term" value="P:regulation of DNA-templated transcription"/>
    <property type="evidence" value="ECO:0007669"/>
    <property type="project" value="InterPro"/>
</dbReference>
<evidence type="ECO:0000313" key="7">
    <source>
        <dbReference type="EMBL" id="ACQ81343.1"/>
    </source>
</evidence>
<dbReference type="SMART" id="SM00382">
    <property type="entry name" value="AAA"/>
    <property type="match status" value="1"/>
</dbReference>
<evidence type="ECO:0000313" key="8">
    <source>
        <dbReference type="Proteomes" id="UP000007962"/>
    </source>
</evidence>
<dbReference type="PRINTS" id="PR00364">
    <property type="entry name" value="DISEASERSIST"/>
</dbReference>
<dbReference type="GO" id="GO:0000160">
    <property type="term" value="P:phosphorelay signal transduction system"/>
    <property type="evidence" value="ECO:0007669"/>
    <property type="project" value="InterPro"/>
</dbReference>
<accession>C5C013</accession>
<dbReference type="eggNOG" id="COG3629">
    <property type="taxonomic scope" value="Bacteria"/>
</dbReference>
<name>C5C013_BEUC1</name>
<dbReference type="InterPro" id="IPR041664">
    <property type="entry name" value="AAA_16"/>
</dbReference>
<feature type="domain" description="OmpR/PhoB-type" evidence="6">
    <location>
        <begin position="1"/>
        <end position="82"/>
    </location>
</feature>
<dbReference type="eggNOG" id="COG3903">
    <property type="taxonomic scope" value="Bacteria"/>
</dbReference>
<dbReference type="PROSITE" id="PS51755">
    <property type="entry name" value="OMPR_PHOB"/>
    <property type="match status" value="1"/>
</dbReference>
<sequence>MLGPLVVVDDAASVLPSGRVALALSLLVEAFPRAVSADRLVAEVWSEGSGSRAALQVLVHRLRKRLGAERLVLEPAGYRLVVAAEDVDAAVFETEVCAARELLGHDPEGALARLEDALGRWRGTPFSGLGGGNEVLAVATSRLEELHAEAVEARFAAALALGRSSDLVGDLRTAVAEAPLRERLHGHLMLALYRSGRTAEALDAYRAARATLVEELGIEPGPELRDLEHAILVEDPVLAAVPPPLAGRGAPARPVQIPPRDPAFVGRETERAQLVAALAGGAGVVAIDGPGGVGKSALALEVAHDAADRYDGGVLYVNLHGATPGTAPHDPAVVLERFLRSLGSDADGRGLEELASQFRSATGARPVLVVLDDAASAAQVRPLLPGAGSAALVTSRSVLANLTPDALHIDVLGEGSALAMLTRFVGRQRVAAEPDAADGILRACGYLPLAIRVVGARWSAAPRRSLSTMLDRLADSRARLDELEADDLAVRSSLEVGLDVAGDEAEHVFAHLGVVSLPHATAAAAARLADLPLGVTRRRLDDLAAAQLLAVDEDERYTMHDLVRLVAVERGARLTAREREAAVVRLTEHAVASARNAARAGGTSLWSAREEIGPPIDAGEALAVTFTDRAAADEWVRAELRTFLALSEALHQVPAGRIRRAALVAPLHLTIRNQALDGEAAPLYEPFLEEGAEPSAADAIVLVDAASGMDHARKYEYSVRAEAIARAVGEPQLVANALNQQGLALWRLQRLDEALAQLETALAVLIEDGDLTHVPTVRVNSAVVLMDLHRYDEAIAVLELDLSTLDEASRANHLVNIATSHQLAGRPDRAAEIFAQSVPALREAGYVLQAALYEWNHAVALKELGRHEEETAKRWDVLRTAVELGVMTDDEAQEVMAGDPPEDLDWFERL</sequence>
<dbReference type="KEGG" id="bcv:Bcav_3099"/>
<evidence type="ECO:0000256" key="3">
    <source>
        <dbReference type="ARBA" id="ARBA00023125"/>
    </source>
</evidence>
<organism evidence="7 8">
    <name type="scientific">Beutenbergia cavernae (strain ATCC BAA-8 / DSM 12333 / CCUG 43141 / JCM 11478 / NBRC 16432 / NCIMB 13614 / HKI 0122)</name>
    <dbReference type="NCBI Taxonomy" id="471853"/>
    <lineage>
        <taxon>Bacteria</taxon>
        <taxon>Bacillati</taxon>
        <taxon>Actinomycetota</taxon>
        <taxon>Actinomycetes</taxon>
        <taxon>Micrococcales</taxon>
        <taxon>Beutenbergiaceae</taxon>
        <taxon>Beutenbergia</taxon>
    </lineage>
</organism>
<dbReference type="SMART" id="SM01043">
    <property type="entry name" value="BTAD"/>
    <property type="match status" value="1"/>
</dbReference>
<dbReference type="InterPro" id="IPR011990">
    <property type="entry name" value="TPR-like_helical_dom_sf"/>
</dbReference>
<dbReference type="PANTHER" id="PTHR35807:SF1">
    <property type="entry name" value="TRANSCRIPTIONAL REGULATOR REDD"/>
    <property type="match status" value="1"/>
</dbReference>
<dbReference type="CDD" id="cd15831">
    <property type="entry name" value="BTAD"/>
    <property type="match status" value="1"/>
</dbReference>
<dbReference type="SUPFAM" id="SSF52540">
    <property type="entry name" value="P-loop containing nucleoside triphosphate hydrolases"/>
    <property type="match status" value="1"/>
</dbReference>
<gene>
    <name evidence="7" type="ordered locus">Bcav_3099</name>
</gene>
<dbReference type="PANTHER" id="PTHR35807">
    <property type="entry name" value="TRANSCRIPTIONAL REGULATOR REDD-RELATED"/>
    <property type="match status" value="1"/>
</dbReference>
<dbReference type="SMART" id="SM00862">
    <property type="entry name" value="Trans_reg_C"/>
    <property type="match status" value="1"/>
</dbReference>
<dbReference type="GO" id="GO:0003677">
    <property type="term" value="F:DNA binding"/>
    <property type="evidence" value="ECO:0007669"/>
    <property type="project" value="UniProtKB-UniRule"/>
</dbReference>
<reference evidence="7 8" key="1">
    <citation type="journal article" date="2009" name="Stand. Genomic Sci.">
        <title>Complete genome sequence of Beutenbergia cavernae type strain (HKI 0122).</title>
        <authorList>
            <person name="Land M."/>
            <person name="Pukall R."/>
            <person name="Abt B."/>
            <person name="Goker M."/>
            <person name="Rohde M."/>
            <person name="Glavina Del Rio T."/>
            <person name="Tice H."/>
            <person name="Copeland A."/>
            <person name="Cheng J.F."/>
            <person name="Lucas S."/>
            <person name="Chen F."/>
            <person name="Nolan M."/>
            <person name="Bruce D."/>
            <person name="Goodwin L."/>
            <person name="Pitluck S."/>
            <person name="Ivanova N."/>
            <person name="Mavromatis K."/>
            <person name="Ovchinnikova G."/>
            <person name="Pati A."/>
            <person name="Chen A."/>
            <person name="Palaniappan K."/>
            <person name="Hauser L."/>
            <person name="Chang Y.J."/>
            <person name="Jefferies C.C."/>
            <person name="Saunders E."/>
            <person name="Brettin T."/>
            <person name="Detter J.C."/>
            <person name="Han C."/>
            <person name="Chain P."/>
            <person name="Bristow J."/>
            <person name="Eisen J.A."/>
            <person name="Markowitz V."/>
            <person name="Hugenholtz P."/>
            <person name="Kyrpides N.C."/>
            <person name="Klenk H.P."/>
            <person name="Lapidus A."/>
        </authorList>
    </citation>
    <scope>NUCLEOTIDE SEQUENCE [LARGE SCALE GENOMIC DNA]</scope>
    <source>
        <strain evidence="8">ATCC BAA-8 / DSM 12333 / NBRC 16432</strain>
    </source>
</reference>
<dbReference type="InterPro" id="IPR027417">
    <property type="entry name" value="P-loop_NTPase"/>
</dbReference>
<protein>
    <submittedName>
        <fullName evidence="7">Transcriptional regulator, SARP family</fullName>
    </submittedName>
</protein>
<dbReference type="EMBL" id="CP001618">
    <property type="protein sequence ID" value="ACQ81343.1"/>
    <property type="molecule type" value="Genomic_DNA"/>
</dbReference>
<dbReference type="InterPro" id="IPR036388">
    <property type="entry name" value="WH-like_DNA-bd_sf"/>
</dbReference>
<dbReference type="InterPro" id="IPR051677">
    <property type="entry name" value="AfsR-DnrI-RedD_regulator"/>
</dbReference>
<keyword evidence="3 5" id="KW-0238">DNA-binding</keyword>
<evidence type="ECO:0000256" key="1">
    <source>
        <dbReference type="ARBA" id="ARBA00005820"/>
    </source>
</evidence>
<dbReference type="SUPFAM" id="SSF46894">
    <property type="entry name" value="C-terminal effector domain of the bipartite response regulators"/>
    <property type="match status" value="1"/>
</dbReference>
<evidence type="ECO:0000259" key="6">
    <source>
        <dbReference type="PROSITE" id="PS51755"/>
    </source>
</evidence>
<dbReference type="AlphaFoldDB" id="C5C013"/>
<dbReference type="Gene3D" id="3.40.50.300">
    <property type="entry name" value="P-loop containing nucleotide triphosphate hydrolases"/>
    <property type="match status" value="1"/>
</dbReference>
<dbReference type="SUPFAM" id="SSF48452">
    <property type="entry name" value="TPR-like"/>
    <property type="match status" value="2"/>
</dbReference>
<dbReference type="HOGENOM" id="CLU_004665_2_0_11"/>